<dbReference type="RefSeq" id="XP_070885267.1">
    <property type="nucleotide sequence ID" value="XM_071024707.1"/>
</dbReference>
<protein>
    <recommendedName>
        <fullName evidence="4">Transmembrane protein</fullName>
    </recommendedName>
</protein>
<accession>A0ABR4LP14</accession>
<gene>
    <name evidence="2" type="ORF">BJX67DRAFT_144126</name>
</gene>
<feature type="transmembrane region" description="Helical" evidence="1">
    <location>
        <begin position="49"/>
        <end position="70"/>
    </location>
</feature>
<comment type="caution">
    <text evidence="2">The sequence shown here is derived from an EMBL/GenBank/DDBJ whole genome shotgun (WGS) entry which is preliminary data.</text>
</comment>
<evidence type="ECO:0000313" key="2">
    <source>
        <dbReference type="EMBL" id="KAL2866288.1"/>
    </source>
</evidence>
<proteinExistence type="predicted"/>
<feature type="transmembrane region" description="Helical" evidence="1">
    <location>
        <begin position="101"/>
        <end position="124"/>
    </location>
</feature>
<keyword evidence="1" id="KW-0472">Membrane</keyword>
<evidence type="ECO:0000256" key="1">
    <source>
        <dbReference type="SAM" id="Phobius"/>
    </source>
</evidence>
<evidence type="ECO:0008006" key="4">
    <source>
        <dbReference type="Google" id="ProtNLM"/>
    </source>
</evidence>
<reference evidence="2 3" key="1">
    <citation type="submission" date="2024-07" db="EMBL/GenBank/DDBJ databases">
        <title>Section-level genome sequencing and comparative genomics of Aspergillus sections Usti and Cavernicolus.</title>
        <authorList>
            <consortium name="Lawrence Berkeley National Laboratory"/>
            <person name="Nybo J.L."/>
            <person name="Vesth T.C."/>
            <person name="Theobald S."/>
            <person name="Frisvad J.C."/>
            <person name="Larsen T.O."/>
            <person name="Kjaerboelling I."/>
            <person name="Rothschild-Mancinelli K."/>
            <person name="Lyhne E.K."/>
            <person name="Kogle M.E."/>
            <person name="Barry K."/>
            <person name="Clum A."/>
            <person name="Na H."/>
            <person name="Ledsgaard L."/>
            <person name="Lin J."/>
            <person name="Lipzen A."/>
            <person name="Kuo A."/>
            <person name="Riley R."/>
            <person name="Mondo S."/>
            <person name="Labutti K."/>
            <person name="Haridas S."/>
            <person name="Pangalinan J."/>
            <person name="Salamov A.A."/>
            <person name="Simmons B.A."/>
            <person name="Magnuson J.K."/>
            <person name="Chen J."/>
            <person name="Drula E."/>
            <person name="Henrissat B."/>
            <person name="Wiebenga A."/>
            <person name="Lubbers R.J."/>
            <person name="Gomes A.C."/>
            <person name="Macurrencykelacurrency M.R."/>
            <person name="Stajich J."/>
            <person name="Grigoriev I.V."/>
            <person name="Mortensen U.H."/>
            <person name="De Vries R.P."/>
            <person name="Baker S.E."/>
            <person name="Andersen M.R."/>
        </authorList>
    </citation>
    <scope>NUCLEOTIDE SEQUENCE [LARGE SCALE GENOMIC DNA]</scope>
    <source>
        <strain evidence="2 3">CBS 449.75</strain>
    </source>
</reference>
<name>A0ABR4LP14_9EURO</name>
<dbReference type="EMBL" id="JBFXLQ010000026">
    <property type="protein sequence ID" value="KAL2866288.1"/>
    <property type="molecule type" value="Genomic_DNA"/>
</dbReference>
<dbReference type="GeneID" id="98139779"/>
<dbReference type="Proteomes" id="UP001610432">
    <property type="component" value="Unassembled WGS sequence"/>
</dbReference>
<keyword evidence="1" id="KW-0812">Transmembrane</keyword>
<keyword evidence="1" id="KW-1133">Transmembrane helix</keyword>
<keyword evidence="3" id="KW-1185">Reference proteome</keyword>
<feature type="transmembrane region" description="Helical" evidence="1">
    <location>
        <begin position="21"/>
        <end position="42"/>
    </location>
</feature>
<organism evidence="2 3">
    <name type="scientific">Aspergillus lucknowensis</name>
    <dbReference type="NCBI Taxonomy" id="176173"/>
    <lineage>
        <taxon>Eukaryota</taxon>
        <taxon>Fungi</taxon>
        <taxon>Dikarya</taxon>
        <taxon>Ascomycota</taxon>
        <taxon>Pezizomycotina</taxon>
        <taxon>Eurotiomycetes</taxon>
        <taxon>Eurotiomycetidae</taxon>
        <taxon>Eurotiales</taxon>
        <taxon>Aspergillaceae</taxon>
        <taxon>Aspergillus</taxon>
        <taxon>Aspergillus subgen. Nidulantes</taxon>
    </lineage>
</organism>
<sequence>MFGTSCFPHLDCSPDQFSSGGWLWCCNITSSFFFSLSAFCLISSFNENFPALSFSMVFPSFSFVIFFSPARFDSVIREYNSRRRLLSCGPPCSSPLQVLSVSQLCALLVFFYPFAYFFGPLLFFSLQILARIPSTPSCPFLLCERCLLSVRILFSS</sequence>
<evidence type="ECO:0000313" key="3">
    <source>
        <dbReference type="Proteomes" id="UP001610432"/>
    </source>
</evidence>